<gene>
    <name evidence="2" type="ORF">SAMN05445850_2991</name>
</gene>
<evidence type="ECO:0000256" key="1">
    <source>
        <dbReference type="SAM" id="Phobius"/>
    </source>
</evidence>
<dbReference type="AlphaFoldDB" id="A0A1H1GNM2"/>
<accession>A0A1H1GNM2</accession>
<proteinExistence type="predicted"/>
<organism evidence="2 3">
    <name type="scientific">Paraburkholderia tuberum</name>
    <dbReference type="NCBI Taxonomy" id="157910"/>
    <lineage>
        <taxon>Bacteria</taxon>
        <taxon>Pseudomonadati</taxon>
        <taxon>Pseudomonadota</taxon>
        <taxon>Betaproteobacteria</taxon>
        <taxon>Burkholderiales</taxon>
        <taxon>Burkholderiaceae</taxon>
        <taxon>Paraburkholderia</taxon>
    </lineage>
</organism>
<name>A0A1H1GNM2_9BURK</name>
<dbReference type="STRING" id="157910.SAMN05445850_2991"/>
<dbReference type="EMBL" id="FNKX01000001">
    <property type="protein sequence ID" value="SDR14703.1"/>
    <property type="molecule type" value="Genomic_DNA"/>
</dbReference>
<sequence length="294" mass="31672">MRPDDSKLIAYVDGELDPSEAASIEKELAVSPELQESVDLLRASQLPYREAFSTQKLPPLPGELQRRIEAMASAAQRDESNHASHQPIPARKPQARLWLAAAFVAGAFCAGLAMRLGPAWLGVPGSGGAIVASNDATSWIHAAVGYQRLYTRDTVADITPDLGASAKTVTAIRYVDGIALRVPDLREAGLSFKAVARLRFNDKPLVQIVYLPDHGAPVALCVMKDARPDQAIAQQQLNGMTVVSWRQNDLAYALIGKPDSTDLQSIAQRISNRSVDALFALNDAPDAKPRDAST</sequence>
<evidence type="ECO:0000313" key="3">
    <source>
        <dbReference type="Proteomes" id="UP000199365"/>
    </source>
</evidence>
<evidence type="ECO:0000313" key="2">
    <source>
        <dbReference type="EMBL" id="SDR14703.1"/>
    </source>
</evidence>
<reference evidence="3" key="1">
    <citation type="submission" date="2016-10" db="EMBL/GenBank/DDBJ databases">
        <authorList>
            <person name="Varghese N."/>
            <person name="Submissions S."/>
        </authorList>
    </citation>
    <scope>NUCLEOTIDE SEQUENCE [LARGE SCALE GENOMIC DNA]</scope>
    <source>
        <strain evidence="3">DUS833</strain>
    </source>
</reference>
<dbReference type="Proteomes" id="UP000199365">
    <property type="component" value="Unassembled WGS sequence"/>
</dbReference>
<dbReference type="RefSeq" id="WP_090804230.1">
    <property type="nucleotide sequence ID" value="NZ_FNKX01000001.1"/>
</dbReference>
<keyword evidence="1 2" id="KW-0812">Transmembrane</keyword>
<feature type="transmembrane region" description="Helical" evidence="1">
    <location>
        <begin position="97"/>
        <end position="116"/>
    </location>
</feature>
<keyword evidence="1" id="KW-1133">Transmembrane helix</keyword>
<keyword evidence="1" id="KW-0472">Membrane</keyword>
<protein>
    <submittedName>
        <fullName evidence="2">Transmembrane transcriptional regulator (Anti-sigma factor RsiW)</fullName>
    </submittedName>
</protein>
<keyword evidence="3" id="KW-1185">Reference proteome</keyword>